<sequence length="83" mass="8887">MPILISSTYHGQKADEEAYARTTGGAMHGAAGASVDRNSHWVTTFTLTHLSSRNDESVPLHGNMPFDADSRHAMPEGITAHPA</sequence>
<organism evidence="2 3">
    <name type="scientific">Actinomadura miaoliensis</name>
    <dbReference type="NCBI Taxonomy" id="430685"/>
    <lineage>
        <taxon>Bacteria</taxon>
        <taxon>Bacillati</taxon>
        <taxon>Actinomycetota</taxon>
        <taxon>Actinomycetes</taxon>
        <taxon>Streptosporangiales</taxon>
        <taxon>Thermomonosporaceae</taxon>
        <taxon>Actinomadura</taxon>
    </lineage>
</organism>
<evidence type="ECO:0000313" key="2">
    <source>
        <dbReference type="EMBL" id="GAA4064124.1"/>
    </source>
</evidence>
<dbReference type="EMBL" id="BAAAZG010000006">
    <property type="protein sequence ID" value="GAA4064124.1"/>
    <property type="molecule type" value="Genomic_DNA"/>
</dbReference>
<evidence type="ECO:0000256" key="1">
    <source>
        <dbReference type="SAM" id="MobiDB-lite"/>
    </source>
</evidence>
<proteinExistence type="predicted"/>
<keyword evidence="3" id="KW-1185">Reference proteome</keyword>
<reference evidence="3" key="1">
    <citation type="journal article" date="2019" name="Int. J. Syst. Evol. Microbiol.">
        <title>The Global Catalogue of Microorganisms (GCM) 10K type strain sequencing project: providing services to taxonomists for standard genome sequencing and annotation.</title>
        <authorList>
            <consortium name="The Broad Institute Genomics Platform"/>
            <consortium name="The Broad Institute Genome Sequencing Center for Infectious Disease"/>
            <person name="Wu L."/>
            <person name="Ma J."/>
        </authorList>
    </citation>
    <scope>NUCLEOTIDE SEQUENCE [LARGE SCALE GENOMIC DNA]</scope>
    <source>
        <strain evidence="3">JCM 16702</strain>
    </source>
</reference>
<evidence type="ECO:0000313" key="3">
    <source>
        <dbReference type="Proteomes" id="UP001500683"/>
    </source>
</evidence>
<protein>
    <submittedName>
        <fullName evidence="2">Uncharacterized protein</fullName>
    </submittedName>
</protein>
<dbReference type="Proteomes" id="UP001500683">
    <property type="component" value="Unassembled WGS sequence"/>
</dbReference>
<feature type="region of interest" description="Disordered" evidence="1">
    <location>
        <begin position="52"/>
        <end position="83"/>
    </location>
</feature>
<comment type="caution">
    <text evidence="2">The sequence shown here is derived from an EMBL/GenBank/DDBJ whole genome shotgun (WGS) entry which is preliminary data.</text>
</comment>
<gene>
    <name evidence="2" type="ORF">GCM10022214_17350</name>
</gene>
<name>A0ABP7VC80_9ACTN</name>
<accession>A0ABP7VC80</accession>